<evidence type="ECO:0000313" key="3">
    <source>
        <dbReference type="Proteomes" id="UP000320857"/>
    </source>
</evidence>
<accession>A0A5P0YZR8</accession>
<reference evidence="4" key="2">
    <citation type="submission" date="2020-05" db="EMBL/GenBank/DDBJ databases">
        <title>Classification of alakaliphilic streptomycetes isolated from an alkaline soil next to Lonar Crater, India and a proposal for the recognition of Streptomyces alkaliterrae sp. nov.</title>
        <authorList>
            <person name="Golinska P."/>
        </authorList>
    </citation>
    <scope>NUCLEOTIDE SEQUENCE [LARGE SCALE GENOMIC DNA]</scope>
    <source>
        <strain evidence="4">OF8</strain>
    </source>
</reference>
<gene>
    <name evidence="2" type="ORF">FNX44_020650</name>
    <name evidence="1" type="ORF">H3147_23280</name>
</gene>
<reference evidence="1" key="3">
    <citation type="journal article" name="Syst. Appl. Microbiol.">
        <title>Streptomyces alkaliterrae sp. nov., isolated from an alkaline soil, and emended descriptions of Streptomyces alkaliphilus, Streptomyces calidiresistens and Streptomyces durbertensis.</title>
        <authorList>
            <person name="Swiecimska M."/>
            <person name="Golinska P."/>
            <person name="Nouioui I."/>
            <person name="Wypij M."/>
            <person name="Rai M."/>
            <person name="Sangal V."/>
            <person name="Goodfellow M."/>
        </authorList>
    </citation>
    <scope>NUCLEOTIDE SEQUENCE</scope>
    <source>
        <strain evidence="1">OF8</strain>
    </source>
</reference>
<dbReference type="RefSeq" id="WP_143650023.1">
    <property type="nucleotide sequence ID" value="NZ_JABJXA010000200.1"/>
</dbReference>
<reference evidence="2 3" key="1">
    <citation type="submission" date="2019-10" db="EMBL/GenBank/DDBJ databases">
        <title>Streptomyces sp. nov., a novel actinobacterium isolated from alkaline environment.</title>
        <authorList>
            <person name="Golinska P."/>
        </authorList>
    </citation>
    <scope>NUCLEOTIDE SEQUENCE [LARGE SCALE GENOMIC DNA]</scope>
    <source>
        <strain evidence="2 3">OF1</strain>
    </source>
</reference>
<dbReference type="EMBL" id="VJYK02000259">
    <property type="protein sequence ID" value="MQS04239.1"/>
    <property type="molecule type" value="Genomic_DNA"/>
</dbReference>
<evidence type="ECO:0000313" key="4">
    <source>
        <dbReference type="Proteomes" id="UP000517765"/>
    </source>
</evidence>
<dbReference type="OrthoDB" id="3534729at2"/>
<dbReference type="Proteomes" id="UP000320857">
    <property type="component" value="Unassembled WGS sequence"/>
</dbReference>
<proteinExistence type="predicted"/>
<evidence type="ECO:0000313" key="2">
    <source>
        <dbReference type="EMBL" id="MQS04239.1"/>
    </source>
</evidence>
<organism evidence="2 3">
    <name type="scientific">Streptomyces alkaliterrae</name>
    <dbReference type="NCBI Taxonomy" id="2213162"/>
    <lineage>
        <taxon>Bacteria</taxon>
        <taxon>Bacillati</taxon>
        <taxon>Actinomycetota</taxon>
        <taxon>Actinomycetes</taxon>
        <taxon>Kitasatosporales</taxon>
        <taxon>Streptomycetaceae</taxon>
        <taxon>Streptomyces</taxon>
    </lineage>
</organism>
<dbReference type="AlphaFoldDB" id="A0A5P0YZR8"/>
<comment type="caution">
    <text evidence="2">The sequence shown here is derived from an EMBL/GenBank/DDBJ whole genome shotgun (WGS) entry which is preliminary data.</text>
</comment>
<keyword evidence="3" id="KW-1185">Reference proteome</keyword>
<sequence length="154" mass="17210">MIQLTFETPSAGSAWRDTWDSARRVNAAAISELDLCYKYFAVRVELASSGVEILSPKGHVTLVDFCLSLRHVLDGLTSHEDAALGFTESDNVIRIHPENNLIVITSSIPPQQVTVDREEFKRAVEEFLRAAYSQLINHTPELAQNPTIQKFAKI</sequence>
<dbReference type="Proteomes" id="UP000517765">
    <property type="component" value="Unassembled WGS sequence"/>
</dbReference>
<dbReference type="EMBL" id="JABJXA010000200">
    <property type="protein sequence ID" value="MBB1261712.1"/>
    <property type="molecule type" value="Genomic_DNA"/>
</dbReference>
<evidence type="ECO:0000313" key="1">
    <source>
        <dbReference type="EMBL" id="MBB1261712.1"/>
    </source>
</evidence>
<protein>
    <submittedName>
        <fullName evidence="2">Uncharacterized protein</fullName>
    </submittedName>
</protein>
<name>A0A5P0YZR8_9ACTN</name>